<dbReference type="Proteomes" id="UP001151760">
    <property type="component" value="Unassembled WGS sequence"/>
</dbReference>
<organism evidence="2 3">
    <name type="scientific">Tanacetum coccineum</name>
    <dbReference type="NCBI Taxonomy" id="301880"/>
    <lineage>
        <taxon>Eukaryota</taxon>
        <taxon>Viridiplantae</taxon>
        <taxon>Streptophyta</taxon>
        <taxon>Embryophyta</taxon>
        <taxon>Tracheophyta</taxon>
        <taxon>Spermatophyta</taxon>
        <taxon>Magnoliopsida</taxon>
        <taxon>eudicotyledons</taxon>
        <taxon>Gunneridae</taxon>
        <taxon>Pentapetalae</taxon>
        <taxon>asterids</taxon>
        <taxon>campanulids</taxon>
        <taxon>Asterales</taxon>
        <taxon>Asteraceae</taxon>
        <taxon>Asteroideae</taxon>
        <taxon>Anthemideae</taxon>
        <taxon>Anthemidinae</taxon>
        <taxon>Tanacetum</taxon>
    </lineage>
</organism>
<reference evidence="2" key="2">
    <citation type="submission" date="2022-01" db="EMBL/GenBank/DDBJ databases">
        <authorList>
            <person name="Yamashiro T."/>
            <person name="Shiraishi A."/>
            <person name="Satake H."/>
            <person name="Nakayama K."/>
        </authorList>
    </citation>
    <scope>NUCLEOTIDE SEQUENCE</scope>
</reference>
<feature type="non-terminal residue" evidence="2">
    <location>
        <position position="1"/>
    </location>
</feature>
<name>A0ABQ5D7C8_9ASTR</name>
<evidence type="ECO:0000313" key="2">
    <source>
        <dbReference type="EMBL" id="GJT35190.1"/>
    </source>
</evidence>
<evidence type="ECO:0000313" key="3">
    <source>
        <dbReference type="Proteomes" id="UP001151760"/>
    </source>
</evidence>
<evidence type="ECO:0000256" key="1">
    <source>
        <dbReference type="SAM" id="MobiDB-lite"/>
    </source>
</evidence>
<reference evidence="2" key="1">
    <citation type="journal article" date="2022" name="Int. J. Mol. Sci.">
        <title>Draft Genome of Tanacetum Coccineum: Genomic Comparison of Closely Related Tanacetum-Family Plants.</title>
        <authorList>
            <person name="Yamashiro T."/>
            <person name="Shiraishi A."/>
            <person name="Nakayama K."/>
            <person name="Satake H."/>
        </authorList>
    </citation>
    <scope>NUCLEOTIDE SEQUENCE</scope>
</reference>
<gene>
    <name evidence="2" type="ORF">Tco_0925609</name>
</gene>
<feature type="region of interest" description="Disordered" evidence="1">
    <location>
        <begin position="1"/>
        <end position="27"/>
    </location>
</feature>
<accession>A0ABQ5D7C8</accession>
<protein>
    <submittedName>
        <fullName evidence="2">Uncharacterized protein</fullName>
    </submittedName>
</protein>
<proteinExistence type="predicted"/>
<dbReference type="EMBL" id="BQNB010015029">
    <property type="protein sequence ID" value="GJT35190.1"/>
    <property type="molecule type" value="Genomic_DNA"/>
</dbReference>
<comment type="caution">
    <text evidence="2">The sequence shown here is derived from an EMBL/GenBank/DDBJ whole genome shotgun (WGS) entry which is preliminary data.</text>
</comment>
<keyword evidence="3" id="KW-1185">Reference proteome</keyword>
<sequence length="168" mass="19094">VDPHTGENPGNEDEEQDEGSQQRNLDNYVLMRDRAKRTTTIPTRYKHEGNVSLSSPSGSKEYDMAAYAFAIAEEQDTHEPITFQEAINSSEKDEWVHAMEEEMSTLLYTHKLEASLEMWRGFWRPRLKKGRQGGDFCNLVSKVVNKVLVSYLGGCLVSHSGAWLVAWV</sequence>